<organism evidence="1 2">
    <name type="scientific">Exocentrus adspersus</name>
    <dbReference type="NCBI Taxonomy" id="1586481"/>
    <lineage>
        <taxon>Eukaryota</taxon>
        <taxon>Metazoa</taxon>
        <taxon>Ecdysozoa</taxon>
        <taxon>Arthropoda</taxon>
        <taxon>Hexapoda</taxon>
        <taxon>Insecta</taxon>
        <taxon>Pterygota</taxon>
        <taxon>Neoptera</taxon>
        <taxon>Endopterygota</taxon>
        <taxon>Coleoptera</taxon>
        <taxon>Polyphaga</taxon>
        <taxon>Cucujiformia</taxon>
        <taxon>Chrysomeloidea</taxon>
        <taxon>Cerambycidae</taxon>
        <taxon>Lamiinae</taxon>
        <taxon>Acanthocinini</taxon>
        <taxon>Exocentrus</taxon>
    </lineage>
</organism>
<dbReference type="Proteomes" id="UP001159042">
    <property type="component" value="Unassembled WGS sequence"/>
</dbReference>
<name>A0AAV8VRL8_9CUCU</name>
<protein>
    <submittedName>
        <fullName evidence="1">Uncharacterized protein</fullName>
    </submittedName>
</protein>
<reference evidence="1 2" key="1">
    <citation type="journal article" date="2023" name="Insect Mol. Biol.">
        <title>Genome sequencing provides insights into the evolution of gene families encoding plant cell wall-degrading enzymes in longhorned beetles.</title>
        <authorList>
            <person name="Shin N.R."/>
            <person name="Okamura Y."/>
            <person name="Kirsch R."/>
            <person name="Pauchet Y."/>
        </authorList>
    </citation>
    <scope>NUCLEOTIDE SEQUENCE [LARGE SCALE GENOMIC DNA]</scope>
    <source>
        <strain evidence="1">EAD_L_NR</strain>
    </source>
</reference>
<accession>A0AAV8VRL8</accession>
<sequence>MDYSPNAEAVVPEPDFFYIPEEEWVYQTPPKQELAFGVEECAIQPALILAEDDQNDIYELNPNIRVDLTGYTNRQNLEVDGRYMRRIASFDKDKGAKRGSDHFEARGKAKQVCYSSYFAQVTCRPSKTVKKVSRLTGRFNRLPSEELEESPTSINLFQAVQEMETSFGVVEEDGACRIVAAAKGAGLKKNLFLEIMQTEKEAKGDSHLNSLLLKMTLCRLEKV</sequence>
<evidence type="ECO:0000313" key="1">
    <source>
        <dbReference type="EMBL" id="KAJ8916611.1"/>
    </source>
</evidence>
<dbReference type="EMBL" id="JANEYG010000041">
    <property type="protein sequence ID" value="KAJ8916611.1"/>
    <property type="molecule type" value="Genomic_DNA"/>
</dbReference>
<evidence type="ECO:0000313" key="2">
    <source>
        <dbReference type="Proteomes" id="UP001159042"/>
    </source>
</evidence>
<keyword evidence="2" id="KW-1185">Reference proteome</keyword>
<gene>
    <name evidence="1" type="ORF">NQ315_000256</name>
</gene>
<dbReference type="AlphaFoldDB" id="A0AAV8VRL8"/>
<proteinExistence type="predicted"/>
<comment type="caution">
    <text evidence="1">The sequence shown here is derived from an EMBL/GenBank/DDBJ whole genome shotgun (WGS) entry which is preliminary data.</text>
</comment>